<reference evidence="2" key="1">
    <citation type="submission" date="2017-12" db="EMBL/GenBank/DDBJ databases">
        <authorList>
            <person name="Martens C."/>
            <person name="Dahlstrom E."/>
            <person name="Barbian K."/>
            <person name="Sykora L."/>
            <person name="Ricklefs S."/>
            <person name="Bruno D."/>
            <person name="Anzick I."/>
            <person name="Myles I."/>
            <person name="Datta S.K."/>
        </authorList>
    </citation>
    <scope>NUCLEOTIDE SEQUENCE</scope>
    <source>
        <strain evidence="2">AD2</strain>
        <plasmid evidence="2">p1-AD2</plasmid>
    </source>
</reference>
<organism evidence="2">
    <name type="scientific">Roseomonas mucosa</name>
    <dbReference type="NCBI Taxonomy" id="207340"/>
    <lineage>
        <taxon>Bacteria</taxon>
        <taxon>Pseudomonadati</taxon>
        <taxon>Pseudomonadota</taxon>
        <taxon>Alphaproteobacteria</taxon>
        <taxon>Acetobacterales</taxon>
        <taxon>Roseomonadaceae</taxon>
        <taxon>Roseomonas</taxon>
    </lineage>
</organism>
<gene>
    <name evidence="2" type="ORF">RADP37_05463</name>
</gene>
<feature type="region of interest" description="Disordered" evidence="1">
    <location>
        <begin position="1"/>
        <end position="31"/>
    </location>
</feature>
<evidence type="ECO:0000256" key="1">
    <source>
        <dbReference type="SAM" id="MobiDB-lite"/>
    </source>
</evidence>
<dbReference type="AlphaFoldDB" id="A0A4Y1MQV7"/>
<accession>A0A4Y1MQV7</accession>
<protein>
    <submittedName>
        <fullName evidence="2">Uncharacterized protein</fullName>
    </submittedName>
</protein>
<dbReference type="RefSeq" id="WP_168550295.1">
    <property type="nucleotide sequence ID" value="NZ_CP025188.1"/>
</dbReference>
<sequence length="275" mass="28862">MSDIESWSELASGNGSAVPNGWPEGMAPGGVNDVGRETHAAVARMYNRRSPTRFTTGTANSSGRVLSYALEYTSAPTSYRQGQVYRFKAHAPCALTATLNINGLGAKPLLTAHPGMVFAVREDWITAGMFCEVVYDEGAGAFIVTSPVNFARRANSQTWGGTFDLLPSSSWTSFIVDTVPYANEITATITARVVWAGGATGSSVAALAVQVNSGGVESKDEIGVSANAPEGKLVLTKSLFFDVPTTGTVIRGLASKSAPDGPLNLVLMTMDVTSR</sequence>
<evidence type="ECO:0000313" key="2">
    <source>
        <dbReference type="EMBL" id="AWV20356.1"/>
    </source>
</evidence>
<dbReference type="EMBL" id="CP025188">
    <property type="protein sequence ID" value="AWV20356.1"/>
    <property type="molecule type" value="Genomic_DNA"/>
</dbReference>
<proteinExistence type="predicted"/>
<keyword evidence="2" id="KW-0614">Plasmid</keyword>
<geneLocation type="plasmid" evidence="2">
    <name>p1-AD2</name>
</geneLocation>
<name>A0A4Y1MQV7_9PROT</name>